<keyword evidence="5" id="KW-0862">Zinc</keyword>
<keyword evidence="6" id="KW-0156">Chromatin regulator</keyword>
<evidence type="ECO:0000256" key="10">
    <source>
        <dbReference type="PROSITE-ProRule" id="PRU00459"/>
    </source>
</evidence>
<dbReference type="VEuPathDB" id="VectorBase:AEPI006867"/>
<dbReference type="Proteomes" id="UP000075885">
    <property type="component" value="Unassembled WGS sequence"/>
</dbReference>
<evidence type="ECO:0000256" key="9">
    <source>
        <dbReference type="ARBA" id="ARBA00023242"/>
    </source>
</evidence>
<comment type="subcellular location">
    <subcellularLocation>
        <location evidence="1">Nucleus</location>
    </subcellularLocation>
</comment>
<evidence type="ECO:0000259" key="12">
    <source>
        <dbReference type="PROSITE" id="PS50105"/>
    </source>
</evidence>
<feature type="compositionally biased region" description="Pro residues" evidence="11">
    <location>
        <begin position="611"/>
        <end position="624"/>
    </location>
</feature>
<feature type="compositionally biased region" description="Polar residues" evidence="11">
    <location>
        <begin position="1458"/>
        <end position="1469"/>
    </location>
</feature>
<dbReference type="SUPFAM" id="SSF47769">
    <property type="entry name" value="SAM/Pointed domain"/>
    <property type="match status" value="1"/>
</dbReference>
<accession>A0A182PIV4</accession>
<feature type="compositionally biased region" description="Polar residues" evidence="11">
    <location>
        <begin position="751"/>
        <end position="764"/>
    </location>
</feature>
<dbReference type="GO" id="GO:0006325">
    <property type="term" value="P:chromatin organization"/>
    <property type="evidence" value="ECO:0007669"/>
    <property type="project" value="UniProtKB-KW"/>
</dbReference>
<feature type="repeat" description="MBT" evidence="10">
    <location>
        <begin position="1240"/>
        <end position="1341"/>
    </location>
</feature>
<evidence type="ECO:0000256" key="2">
    <source>
        <dbReference type="ARBA" id="ARBA00022723"/>
    </source>
</evidence>
<dbReference type="PANTHER" id="PTHR12247:SF131">
    <property type="entry name" value="LD05287P"/>
    <property type="match status" value="1"/>
</dbReference>
<feature type="region of interest" description="Disordered" evidence="11">
    <location>
        <begin position="998"/>
        <end position="1025"/>
    </location>
</feature>
<evidence type="ECO:0000256" key="1">
    <source>
        <dbReference type="ARBA" id="ARBA00004123"/>
    </source>
</evidence>
<feature type="region of interest" description="Disordered" evidence="11">
    <location>
        <begin position="934"/>
        <end position="980"/>
    </location>
</feature>
<dbReference type="STRING" id="199890.A0A182PIV4"/>
<dbReference type="GO" id="GO:0005634">
    <property type="term" value="C:nucleus"/>
    <property type="evidence" value="ECO:0007669"/>
    <property type="project" value="UniProtKB-SubCell"/>
</dbReference>
<feature type="repeat" description="MBT" evidence="10">
    <location>
        <begin position="1134"/>
        <end position="1233"/>
    </location>
</feature>
<feature type="compositionally biased region" description="Polar residues" evidence="11">
    <location>
        <begin position="542"/>
        <end position="553"/>
    </location>
</feature>
<dbReference type="GO" id="GO:0008270">
    <property type="term" value="F:zinc ion binding"/>
    <property type="evidence" value="ECO:0007669"/>
    <property type="project" value="UniProtKB-KW"/>
</dbReference>
<dbReference type="InterPro" id="IPR002515">
    <property type="entry name" value="Znf_C2H2C"/>
</dbReference>
<keyword evidence="9" id="KW-0539">Nucleus</keyword>
<feature type="region of interest" description="Disordered" evidence="11">
    <location>
        <begin position="521"/>
        <end position="554"/>
    </location>
</feature>
<dbReference type="Pfam" id="PF02820">
    <property type="entry name" value="MBT"/>
    <property type="match status" value="3"/>
</dbReference>
<feature type="region of interest" description="Disordered" evidence="11">
    <location>
        <begin position="604"/>
        <end position="625"/>
    </location>
</feature>
<feature type="compositionally biased region" description="Basic and acidic residues" evidence="11">
    <location>
        <begin position="529"/>
        <end position="541"/>
    </location>
</feature>
<feature type="region of interest" description="Disordered" evidence="11">
    <location>
        <begin position="687"/>
        <end position="773"/>
    </location>
</feature>
<keyword evidence="2" id="KW-0479">Metal-binding</keyword>
<dbReference type="GO" id="GO:0003682">
    <property type="term" value="F:chromatin binding"/>
    <property type="evidence" value="ECO:0007669"/>
    <property type="project" value="TreeGrafter"/>
</dbReference>
<dbReference type="SUPFAM" id="SSF63748">
    <property type="entry name" value="Tudor/PWWP/MBT"/>
    <property type="match status" value="3"/>
</dbReference>
<keyword evidence="7" id="KW-0805">Transcription regulation</keyword>
<dbReference type="EnsemblMetazoa" id="AEPI006867-RA">
    <property type="protein sequence ID" value="AEPI006867-PA"/>
    <property type="gene ID" value="AEPI006867"/>
</dbReference>
<dbReference type="PROSITE" id="PS50105">
    <property type="entry name" value="SAM_DOMAIN"/>
    <property type="match status" value="1"/>
</dbReference>
<dbReference type="SMART" id="SM00454">
    <property type="entry name" value="SAM"/>
    <property type="match status" value="1"/>
</dbReference>
<feature type="region of interest" description="Disordered" evidence="11">
    <location>
        <begin position="437"/>
        <end position="484"/>
    </location>
</feature>
<feature type="compositionally biased region" description="Low complexity" evidence="11">
    <location>
        <begin position="1492"/>
        <end position="1504"/>
    </location>
</feature>
<dbReference type="Gene3D" id="1.10.150.50">
    <property type="entry name" value="Transcription Factor, Ets-1"/>
    <property type="match status" value="1"/>
</dbReference>
<dbReference type="SMART" id="SM00561">
    <property type="entry name" value="MBT"/>
    <property type="match status" value="3"/>
</dbReference>
<keyword evidence="3" id="KW-0677">Repeat</keyword>
<feature type="compositionally biased region" description="Basic and acidic residues" evidence="11">
    <location>
        <begin position="1512"/>
        <end position="1525"/>
    </location>
</feature>
<feature type="compositionally biased region" description="Low complexity" evidence="11">
    <location>
        <begin position="704"/>
        <end position="716"/>
    </location>
</feature>
<evidence type="ECO:0000256" key="6">
    <source>
        <dbReference type="ARBA" id="ARBA00022853"/>
    </source>
</evidence>
<dbReference type="GO" id="GO:0042393">
    <property type="term" value="F:histone binding"/>
    <property type="evidence" value="ECO:0007669"/>
    <property type="project" value="TreeGrafter"/>
</dbReference>
<dbReference type="InterPro" id="IPR050548">
    <property type="entry name" value="PcG_chromatin_remod_factors"/>
</dbReference>
<evidence type="ECO:0000256" key="7">
    <source>
        <dbReference type="ARBA" id="ARBA00023015"/>
    </source>
</evidence>
<feature type="region of interest" description="Disordered" evidence="11">
    <location>
        <begin position="639"/>
        <end position="661"/>
    </location>
</feature>
<dbReference type="InterPro" id="IPR001660">
    <property type="entry name" value="SAM"/>
</dbReference>
<dbReference type="CDD" id="cd20103">
    <property type="entry name" value="MBT_L3MBTL1-like_rpt3"/>
    <property type="match status" value="1"/>
</dbReference>
<feature type="compositionally biased region" description="Low complexity" evidence="11">
    <location>
        <begin position="957"/>
        <end position="980"/>
    </location>
</feature>
<feature type="domain" description="SAM" evidence="12">
    <location>
        <begin position="1598"/>
        <end position="1662"/>
    </location>
</feature>
<name>A0A182PIV4_9DIPT</name>
<dbReference type="PROSITE" id="PS51802">
    <property type="entry name" value="ZF_CCHHC"/>
    <property type="match status" value="1"/>
</dbReference>
<organism evidence="13 14">
    <name type="scientific">Anopheles epiroticus</name>
    <dbReference type="NCBI Taxonomy" id="199890"/>
    <lineage>
        <taxon>Eukaryota</taxon>
        <taxon>Metazoa</taxon>
        <taxon>Ecdysozoa</taxon>
        <taxon>Arthropoda</taxon>
        <taxon>Hexapoda</taxon>
        <taxon>Insecta</taxon>
        <taxon>Pterygota</taxon>
        <taxon>Neoptera</taxon>
        <taxon>Endopterygota</taxon>
        <taxon>Diptera</taxon>
        <taxon>Nematocera</taxon>
        <taxon>Culicoidea</taxon>
        <taxon>Culicidae</taxon>
        <taxon>Anophelinae</taxon>
        <taxon>Anopheles</taxon>
    </lineage>
</organism>
<keyword evidence="8" id="KW-0804">Transcription</keyword>
<dbReference type="InterPro" id="IPR013761">
    <property type="entry name" value="SAM/pointed_sf"/>
</dbReference>
<feature type="compositionally biased region" description="Basic residues" evidence="11">
    <location>
        <begin position="944"/>
        <end position="956"/>
    </location>
</feature>
<keyword evidence="14" id="KW-1185">Reference proteome</keyword>
<evidence type="ECO:0000313" key="13">
    <source>
        <dbReference type="EnsemblMetazoa" id="AEPI006867-PA"/>
    </source>
</evidence>
<proteinExistence type="predicted"/>
<dbReference type="PROSITE" id="PS51079">
    <property type="entry name" value="MBT"/>
    <property type="match status" value="3"/>
</dbReference>
<dbReference type="PANTHER" id="PTHR12247">
    <property type="entry name" value="POLYCOMB GROUP PROTEIN"/>
    <property type="match status" value="1"/>
</dbReference>
<evidence type="ECO:0000256" key="11">
    <source>
        <dbReference type="SAM" id="MobiDB-lite"/>
    </source>
</evidence>
<evidence type="ECO:0000256" key="5">
    <source>
        <dbReference type="ARBA" id="ARBA00022833"/>
    </source>
</evidence>
<sequence length="1670" mass="184032">MSYQQSKLGQSTIVNQTTVPVMPMPNTTVVLPAGSGTINDLRLLAAGGTTAQSGLKMYRPLAPKPAPTSSTTTIQNLMATSTMITTVPTLVTPSVTISPTISITPDHTHSTAVGTQHGSVPIGGSLVVQPVVTPLLQQNQQQHQPHTHQQHSTLYTAGSKLVLPVGTTIKVTQNTIDQHQQQPSLLQPIPVAIASQPLNSVVHAAASAAATAPVATTMQPTLSSVSVTQQPAQQQPTKMLLNARPIASAVRTVVSGNVPPLYMPPGKAALGVGATSVLKQQPTVAAAIAAVTNSKVELDPSRMRLADSSVIHRMPIGLLKPAPGNAVEQQQEPLKPMKSNFPVPVLSPFTVPKIVQPQQVPQQAVAPPDACKARLVMFPNNPSIAVEPTGNRLNTTVSLQMRNEPPNAAAVVVVEDELSNDDDDELVMDLDESNAHEIEDKEKSAQESVVGNTDPVAEEAKSDTQQENNIQKMAETESPVESSTSIETIELSEKKAPNQLNVLSTPEKVSPDRSILLKAAVSPRLQKRSSSEHQQPAKKDPTYTQKPASSSRMINRRRFSEIVTVRQPPAGVRIPFTHENYYIPLQPMTSMGASSTVAAKFAGPNTMKSLPAPPPPPPPPPPLAPQNVLLMCNEKLDLPKQHEDVRRNRSSSVQKHAKPLTASELLSATDLVGSEMDQELAGLEQAMRKRHRQAEENNTERGSIIHSRSTSTSSDSNLTVGRVAGRGNSQPSEPSKKTNAKSRSAGAGAKNRTQITPSESSLSLQDEGGAMHDPSTVADHLRWYDGIGYLSESSLHFEFNKFGMVQPLSVQEYDRHCATNVYKDLQQPIEKRQPPLLAKNSNRSRTNSEARVEMYRCEVCQGCGRAADFVTPEICSMKCLNDANHKAVQKYIMNSTHALQQGGSSMMETKIKVTEQADKLPSLVGLVGTEAKSSKALEASKGVANKKKQPVKKNAKTTRPSSLTTTSSSTSDEDSVSSLSLNSSTFLKRQTFRDFLPTSLDDENEEPAQPSSPSASPPNDGSDETEFNWQRYLKEMKAEPAPVHLFGPKAFPSSQNRFRIGMKLEAIDPENCSLFCVCTVAEVRGYRMKLHFDGYPPEYDFWVNADSNDIFPPGWCQQTNRALQPPAAFIGKPFHWKQYLEETNAPIPEKEWFAHLNHTSDRNKFEVGMSIEADDLKKSGKVCVASVADKLGHRILVHFDGWDNRYDYWVSIYSSYIHPVNWHVNNKVKITAPPDWNRPFDWAKYIKSRIRNNSSAVGAAEKNLFKTRPPVAFKLGHRLEVVDRKQKKLIRPATVVGVDGYELQLCFDGWPRSYSFWIEDDSPELHPINWCQRTNHPMEPPPNYGLMNGSFEGTCEFKICLSRGNAKFPNKKFHDRSAECPYKRSNWMSEDRKPLRISHEYVERASIDDQALQVQSFVKEEQEDELMDSKNVTSNMNNNTHQEDIAVSLKSEITSGSLKTVTKPSTGQRRGSVFASVAVPSKRTKRETNDLPPSGSSTATSTSTPTPPPSRDPSKERIVRLRELEDISASNPPANSSTTTTSAQGRTNLNASVQLALPVIEDYGPQLLHSYEKWLQHSRYLDECTEQSGVMRKNPLNWTTDEMARYIEQLPGCEEYAKKIRQEEITGRSFLSFTQADLIDYLGVKMGPAIKIYNRIIRLRQLVTTKFIQL</sequence>
<evidence type="ECO:0000313" key="14">
    <source>
        <dbReference type="Proteomes" id="UP000075885"/>
    </source>
</evidence>
<feature type="region of interest" description="Disordered" evidence="11">
    <location>
        <begin position="1458"/>
        <end position="1547"/>
    </location>
</feature>
<dbReference type="CDD" id="cd09582">
    <property type="entry name" value="SAM_Scm-like-3MBT3_4"/>
    <property type="match status" value="1"/>
</dbReference>
<feature type="repeat" description="MBT" evidence="10">
    <location>
        <begin position="1027"/>
        <end position="1126"/>
    </location>
</feature>
<keyword evidence="4" id="KW-0863">Zinc-finger</keyword>
<evidence type="ECO:0000256" key="8">
    <source>
        <dbReference type="ARBA" id="ARBA00023163"/>
    </source>
</evidence>
<dbReference type="InterPro" id="IPR004092">
    <property type="entry name" value="Mbt"/>
</dbReference>
<dbReference type="Pfam" id="PF00536">
    <property type="entry name" value="SAM_1"/>
    <property type="match status" value="1"/>
</dbReference>
<dbReference type="CDD" id="cd20101">
    <property type="entry name" value="MBT_L3MBTL1-like_rpt1"/>
    <property type="match status" value="1"/>
</dbReference>
<evidence type="ECO:0000256" key="3">
    <source>
        <dbReference type="ARBA" id="ARBA00022737"/>
    </source>
</evidence>
<protein>
    <recommendedName>
        <fullName evidence="12">SAM domain-containing protein</fullName>
    </recommendedName>
</protein>
<feature type="compositionally biased region" description="Low complexity" evidence="11">
    <location>
        <begin position="1528"/>
        <end position="1543"/>
    </location>
</feature>
<reference evidence="14" key="1">
    <citation type="submission" date="2013-03" db="EMBL/GenBank/DDBJ databases">
        <title>The Genome Sequence of Anopheles epiroticus epiroticus2.</title>
        <authorList>
            <consortium name="The Broad Institute Genomics Platform"/>
            <person name="Neafsey D.E."/>
            <person name="Howell P."/>
            <person name="Walker B."/>
            <person name="Young S.K."/>
            <person name="Zeng Q."/>
            <person name="Gargeya S."/>
            <person name="Fitzgerald M."/>
            <person name="Haas B."/>
            <person name="Abouelleil A."/>
            <person name="Allen A.W."/>
            <person name="Alvarado L."/>
            <person name="Arachchi H.M."/>
            <person name="Berlin A.M."/>
            <person name="Chapman S.B."/>
            <person name="Gainer-Dewar J."/>
            <person name="Goldberg J."/>
            <person name="Griggs A."/>
            <person name="Gujja S."/>
            <person name="Hansen M."/>
            <person name="Howarth C."/>
            <person name="Imamovic A."/>
            <person name="Ireland A."/>
            <person name="Larimer J."/>
            <person name="McCowan C."/>
            <person name="Murphy C."/>
            <person name="Pearson M."/>
            <person name="Poon T.W."/>
            <person name="Priest M."/>
            <person name="Roberts A."/>
            <person name="Saif S."/>
            <person name="Shea T."/>
            <person name="Sisk P."/>
            <person name="Sykes S."/>
            <person name="Wortman J."/>
            <person name="Nusbaum C."/>
            <person name="Birren B."/>
        </authorList>
    </citation>
    <scope>NUCLEOTIDE SEQUENCE [LARGE SCALE GENOMIC DNA]</scope>
    <source>
        <strain evidence="14">Epiroticus2</strain>
    </source>
</reference>
<dbReference type="Gene3D" id="2.30.30.140">
    <property type="match status" value="3"/>
</dbReference>
<reference evidence="13" key="2">
    <citation type="submission" date="2020-05" db="UniProtKB">
        <authorList>
            <consortium name="EnsemblMetazoa"/>
        </authorList>
    </citation>
    <scope>IDENTIFICATION</scope>
    <source>
        <strain evidence="13">Epiroticus2</strain>
    </source>
</reference>
<dbReference type="GO" id="GO:0045892">
    <property type="term" value="P:negative regulation of DNA-templated transcription"/>
    <property type="evidence" value="ECO:0007669"/>
    <property type="project" value="TreeGrafter"/>
</dbReference>
<evidence type="ECO:0000256" key="4">
    <source>
        <dbReference type="ARBA" id="ARBA00022771"/>
    </source>
</evidence>
<feature type="compositionally biased region" description="Low complexity" evidence="11">
    <location>
        <begin position="1007"/>
        <end position="1018"/>
    </location>
</feature>